<dbReference type="PANTHER" id="PTHR33886:SF8">
    <property type="entry name" value="UNSATURATED RHAMNOGALACTURONAN HYDROLASE (EUROFUNG)"/>
    <property type="match status" value="1"/>
</dbReference>
<evidence type="ECO:0000256" key="1">
    <source>
        <dbReference type="ARBA" id="ARBA00022801"/>
    </source>
</evidence>
<dbReference type="InterPro" id="IPR052043">
    <property type="entry name" value="PolySaccharide_Degr_Enz"/>
</dbReference>
<dbReference type="InterPro" id="IPR008928">
    <property type="entry name" value="6-hairpin_glycosidase_sf"/>
</dbReference>
<evidence type="ECO:0000313" key="4">
    <source>
        <dbReference type="Proteomes" id="UP000061809"/>
    </source>
</evidence>
<organism evidence="3 4">
    <name type="scientific">Bacteroides cellulosilyticus</name>
    <dbReference type="NCBI Taxonomy" id="246787"/>
    <lineage>
        <taxon>Bacteria</taxon>
        <taxon>Pseudomonadati</taxon>
        <taxon>Bacteroidota</taxon>
        <taxon>Bacteroidia</taxon>
        <taxon>Bacteroidales</taxon>
        <taxon>Bacteroidaceae</taxon>
        <taxon>Bacteroides</taxon>
    </lineage>
</organism>
<dbReference type="Pfam" id="PF07470">
    <property type="entry name" value="Glyco_hydro_88"/>
    <property type="match status" value="1"/>
</dbReference>
<dbReference type="GO" id="GO:0005975">
    <property type="term" value="P:carbohydrate metabolic process"/>
    <property type="evidence" value="ECO:0007669"/>
    <property type="project" value="InterPro"/>
</dbReference>
<name>A0A0P0G7L2_9BACE</name>
<reference evidence="3 4" key="1">
    <citation type="journal article" date="2015" name="Science">
        <title>Genetic determinants of in vivo fitness and diet responsiveness in multiple human gut Bacteroides.</title>
        <authorList>
            <person name="Wu M."/>
            <person name="McNulty N.P."/>
            <person name="Rodionov D.A."/>
            <person name="Khoroshkin M.S."/>
            <person name="Griffin N.W."/>
            <person name="Cheng J."/>
            <person name="Latreille P."/>
            <person name="Kerstetter R.A."/>
            <person name="Terrapon N."/>
            <person name="Henrissat B."/>
            <person name="Osterman A.L."/>
            <person name="Gordon J.I."/>
        </authorList>
    </citation>
    <scope>NUCLEOTIDE SEQUENCE [LARGE SCALE GENOMIC DNA]</scope>
    <source>
        <strain evidence="3 4">WH2</strain>
    </source>
</reference>
<feature type="signal peptide" evidence="2">
    <location>
        <begin position="1"/>
        <end position="25"/>
    </location>
</feature>
<dbReference type="GO" id="GO:0102211">
    <property type="term" value="F:unsaturated rhamnogalacturonyl hydrolase activity"/>
    <property type="evidence" value="ECO:0007669"/>
    <property type="project" value="UniProtKB-EC"/>
</dbReference>
<dbReference type="EC" id="3.2.1.172" evidence="3"/>
<evidence type="ECO:0000256" key="2">
    <source>
        <dbReference type="SAM" id="SignalP"/>
    </source>
</evidence>
<sequence length="460" mass="52487">MNNKVSLKKHLVLFLLLGCNTVAFSQLGTGISARKPALPTYSTPYVIPTVKDVKNIVDRIQQRVEKNSLFYLVDSINGQTISYSQPNKNAIYPQGAFYFIEWSYPNGVSLSACNDLYETTNDTTYFNYAIRFFDFTFKAMPYFRTMEENGLIRHHPYKKMIHMAALDHCGAIGAALIKIQKRYPDHRFREWIDTIADYIYNKQYRLRDRTIARQRPQPQSLWADDLYMCIPFLAQMGSLTGDKKYYEDAVRQIIQLSARLFDQQTGLYDHGWNVNSAADDPQFYWGRANGWCIMAMAELLSVLPENFEGRDKVLALYRRHAQALVHLQDGTGLWHNLLDQPRSYLETSASAIFVYSIAKGVNEGWLSHIYGSAALAGWNALATKVTDSGEVCDIVEGTTLAHDNVYYFNRGKSCTTNFHGTVMRAGSEIIRLLNNPRFVIESPVPNSTIHVKLRADIQSK</sequence>
<gene>
    <name evidence="3" type="primary">yesR_5</name>
    <name evidence="3" type="ORF">BcellWH2_02793</name>
</gene>
<accession>A0A0P0G7L2</accession>
<dbReference type="Gene3D" id="1.50.10.10">
    <property type="match status" value="1"/>
</dbReference>
<feature type="chain" id="PRO_5006047285" evidence="2">
    <location>
        <begin position="26"/>
        <end position="460"/>
    </location>
</feature>
<dbReference type="SUPFAM" id="SSF48208">
    <property type="entry name" value="Six-hairpin glycosidases"/>
    <property type="match status" value="1"/>
</dbReference>
<dbReference type="KEGG" id="bcel:BcellWH2_02793"/>
<keyword evidence="3" id="KW-0326">Glycosidase</keyword>
<dbReference type="InterPro" id="IPR010905">
    <property type="entry name" value="Glyco_hydro_88"/>
</dbReference>
<dbReference type="PATRIC" id="fig|246787.4.peg.2885"/>
<keyword evidence="2" id="KW-0732">Signal</keyword>
<dbReference type="InterPro" id="IPR012341">
    <property type="entry name" value="6hp_glycosidase-like_sf"/>
</dbReference>
<keyword evidence="1 3" id="KW-0378">Hydrolase</keyword>
<protein>
    <submittedName>
        <fullName evidence="3">Unsaturated rhamnogalacturonyl hydrolase YesR</fullName>
        <ecNumber evidence="3">3.2.1.172</ecNumber>
    </submittedName>
</protein>
<dbReference type="EMBL" id="CP012801">
    <property type="protein sequence ID" value="ALJ60032.1"/>
    <property type="molecule type" value="Genomic_DNA"/>
</dbReference>
<dbReference type="PANTHER" id="PTHR33886">
    <property type="entry name" value="UNSATURATED RHAMNOGALACTURONAN HYDROLASE (EUROFUNG)"/>
    <property type="match status" value="1"/>
</dbReference>
<dbReference type="AlphaFoldDB" id="A0A0P0G7L2"/>
<dbReference type="RefSeq" id="WP_029426333.1">
    <property type="nucleotide sequence ID" value="NZ_CP012801.1"/>
</dbReference>
<proteinExistence type="predicted"/>
<evidence type="ECO:0000313" key="3">
    <source>
        <dbReference type="EMBL" id="ALJ60032.1"/>
    </source>
</evidence>
<dbReference type="Proteomes" id="UP000061809">
    <property type="component" value="Chromosome"/>
</dbReference>